<dbReference type="GO" id="GO:0009098">
    <property type="term" value="P:L-leucine biosynthetic process"/>
    <property type="evidence" value="ECO:0007669"/>
    <property type="project" value="UniProtKB-UniRule"/>
</dbReference>
<keyword evidence="5 10" id="KW-0432">Leucine biosynthesis</keyword>
<keyword evidence="7 10" id="KW-0808">Transferase</keyword>
<feature type="domain" description="Pyruvate carboxyltransferase" evidence="11">
    <location>
        <begin position="30"/>
        <end position="304"/>
    </location>
</feature>
<dbReference type="InterPro" id="IPR036230">
    <property type="entry name" value="LeuA_allosteric_dom_sf"/>
</dbReference>
<accession>A0A3P7S221</accession>
<sequence length="554" mass="62086">MKKSYMKYKKYPTMELHDRTWPSKTMDQAPVWCSVDLRDGNQALPVPMGIEAKLEFFNLIKSMGYKEIEIGFPSASDTEYNFLRTLIEEGYITDDIKVQVLVQAREHLIAKTFEALKGAKKAIVHVYNSTSTQQRDVVFGKSQEEIKAMAIQGAKWLQIYAAKYPETEFTFEYSPESFTGTEMEYALEVSNAVIDVWQPTPEHKMILNLPATVEMSTPNVYADQVEWFSRHINRRDSVLISLHTHNDRGTGVAATELGLLAGADRVEGTLFGNGERTGNVDILTLALNLFTQGVDPGVKIDEVNKVIEVYERCTGMSVHQRHPYAGELVYTAFSGSHQDAIRKGLKANEKDSTFWNVPYLPIDPADIGRQYEPIIRINSQSGKGGVAYILEEAFGYKLPKGMHPEISLPVQKMTDQTGKELTALEIKNILFDEFINVEGTFQLESFKSTYQEENDQVVMIEAKVILDGVEKTLQGQGNGPISAFIHGLQKEGNMDYELISYDEHAIGIGENAEAIAYIQLKNHKGISAFGLGIDRNTSKASIKAIISSINRLNR</sequence>
<evidence type="ECO:0000256" key="7">
    <source>
        <dbReference type="ARBA" id="ARBA00022679"/>
    </source>
</evidence>
<feature type="binding site" evidence="10">
    <location>
        <position position="245"/>
    </location>
    <ligand>
        <name>Mg(2+)</name>
        <dbReference type="ChEBI" id="CHEBI:18420"/>
    </ligand>
</feature>
<evidence type="ECO:0000256" key="3">
    <source>
        <dbReference type="ARBA" id="ARBA00009767"/>
    </source>
</evidence>
<dbReference type="SUPFAM" id="SSF51569">
    <property type="entry name" value="Aldolase"/>
    <property type="match status" value="1"/>
</dbReference>
<feature type="binding site" evidence="10">
    <location>
        <position position="39"/>
    </location>
    <ligand>
        <name>Mg(2+)</name>
        <dbReference type="ChEBI" id="CHEBI:18420"/>
    </ligand>
</feature>
<dbReference type="GO" id="GO:0003852">
    <property type="term" value="F:2-isopropylmalate synthase activity"/>
    <property type="evidence" value="ECO:0007669"/>
    <property type="project" value="UniProtKB-UniRule"/>
</dbReference>
<dbReference type="PROSITE" id="PS50991">
    <property type="entry name" value="PYR_CT"/>
    <property type="match status" value="1"/>
</dbReference>
<dbReference type="SMART" id="SM00917">
    <property type="entry name" value="LeuA_dimer"/>
    <property type="match status" value="1"/>
</dbReference>
<evidence type="ECO:0000256" key="8">
    <source>
        <dbReference type="ARBA" id="ARBA00022723"/>
    </source>
</evidence>
<dbReference type="InterPro" id="IPR054692">
    <property type="entry name" value="LeuA-like_post-cat"/>
</dbReference>
<dbReference type="GO" id="GO:0005737">
    <property type="term" value="C:cytoplasm"/>
    <property type="evidence" value="ECO:0007669"/>
    <property type="project" value="UniProtKB-SubCell"/>
</dbReference>
<evidence type="ECO:0000256" key="4">
    <source>
        <dbReference type="ARBA" id="ARBA00012973"/>
    </source>
</evidence>
<keyword evidence="12" id="KW-0012">Acyltransferase</keyword>
<comment type="cofactor">
    <cofactor evidence="10">
        <name>Mg(2+)</name>
        <dbReference type="ChEBI" id="CHEBI:18420"/>
    </cofactor>
</comment>
<dbReference type="InterPro" id="IPR000891">
    <property type="entry name" value="PYR_CT"/>
</dbReference>
<protein>
    <recommendedName>
        <fullName evidence="4 10">2-isopropylmalate synthase</fullName>
        <ecNumber evidence="4 10">2.3.3.13</ecNumber>
    </recommendedName>
    <alternativeName>
        <fullName evidence="10">Alpha-IPM synthase</fullName>
    </alternativeName>
    <alternativeName>
        <fullName evidence="10">Alpha-isopropylmalate synthase</fullName>
    </alternativeName>
</protein>
<dbReference type="PROSITE" id="PS00816">
    <property type="entry name" value="AIPM_HOMOCIT_SYNTH_2"/>
    <property type="match status" value="1"/>
</dbReference>
<comment type="subunit">
    <text evidence="10">Homodimer.</text>
</comment>
<keyword evidence="9 10" id="KW-0100">Branched-chain amino acid biosynthesis</keyword>
<dbReference type="InterPro" id="IPR013709">
    <property type="entry name" value="2-isopropylmalate_synth_dimer"/>
</dbReference>
<comment type="pathway">
    <text evidence="2 10">Amino-acid biosynthesis; L-leucine biosynthesis; L-leucine from 3-methyl-2-oxobutanoate: step 1/4.</text>
</comment>
<gene>
    <name evidence="10 12" type="primary">leuA</name>
    <name evidence="12" type="ORF">PATL70BA_0953</name>
</gene>
<dbReference type="SUPFAM" id="SSF110921">
    <property type="entry name" value="2-isopropylmalate synthase LeuA, allosteric (dimerisation) domain"/>
    <property type="match status" value="1"/>
</dbReference>
<keyword evidence="10" id="KW-0963">Cytoplasm</keyword>
<evidence type="ECO:0000259" key="11">
    <source>
        <dbReference type="PROSITE" id="PS50991"/>
    </source>
</evidence>
<dbReference type="Pfam" id="PF00682">
    <property type="entry name" value="HMGL-like"/>
    <property type="match status" value="1"/>
</dbReference>
<dbReference type="PANTHER" id="PTHR46911:SF1">
    <property type="entry name" value="2-ISOPROPYLMALATE SYNTHASE"/>
    <property type="match status" value="1"/>
</dbReference>
<dbReference type="SUPFAM" id="SSF89000">
    <property type="entry name" value="post-HMGL domain-like"/>
    <property type="match status" value="1"/>
</dbReference>
<keyword evidence="10" id="KW-0460">Magnesium</keyword>
<dbReference type="Pfam" id="PF08502">
    <property type="entry name" value="LeuA_dimer"/>
    <property type="match status" value="1"/>
</dbReference>
<evidence type="ECO:0000256" key="9">
    <source>
        <dbReference type="ARBA" id="ARBA00023304"/>
    </source>
</evidence>
<dbReference type="Pfam" id="PF22615">
    <property type="entry name" value="IPMS_D2"/>
    <property type="match status" value="1"/>
</dbReference>
<keyword evidence="8 10" id="KW-0479">Metal-binding</keyword>
<feature type="region of interest" description="Regulatory domain" evidence="10">
    <location>
        <begin position="437"/>
        <end position="554"/>
    </location>
</feature>
<comment type="catalytic activity">
    <reaction evidence="1 10">
        <text>3-methyl-2-oxobutanoate + acetyl-CoA + H2O = (2S)-2-isopropylmalate + CoA + H(+)</text>
        <dbReference type="Rhea" id="RHEA:21524"/>
        <dbReference type="ChEBI" id="CHEBI:1178"/>
        <dbReference type="ChEBI" id="CHEBI:11851"/>
        <dbReference type="ChEBI" id="CHEBI:15377"/>
        <dbReference type="ChEBI" id="CHEBI:15378"/>
        <dbReference type="ChEBI" id="CHEBI:57287"/>
        <dbReference type="ChEBI" id="CHEBI:57288"/>
        <dbReference type="EC" id="2.3.3.13"/>
    </reaction>
</comment>
<dbReference type="GO" id="GO:0000287">
    <property type="term" value="F:magnesium ion binding"/>
    <property type="evidence" value="ECO:0007669"/>
    <property type="project" value="UniProtKB-UniRule"/>
</dbReference>
<dbReference type="NCBIfam" id="NF002991">
    <property type="entry name" value="PRK03739.1"/>
    <property type="match status" value="1"/>
</dbReference>
<dbReference type="OrthoDB" id="9804858at2"/>
<keyword evidence="13" id="KW-1185">Reference proteome</keyword>
<evidence type="ECO:0000256" key="5">
    <source>
        <dbReference type="ARBA" id="ARBA00022430"/>
    </source>
</evidence>
<dbReference type="Gene3D" id="3.20.20.70">
    <property type="entry name" value="Aldolase class I"/>
    <property type="match status" value="1"/>
</dbReference>
<dbReference type="PANTHER" id="PTHR46911">
    <property type="match status" value="1"/>
</dbReference>
<evidence type="ECO:0000256" key="2">
    <source>
        <dbReference type="ARBA" id="ARBA00004689"/>
    </source>
</evidence>
<dbReference type="Gene3D" id="3.30.160.270">
    <property type="match status" value="1"/>
</dbReference>
<dbReference type="PROSITE" id="PS00815">
    <property type="entry name" value="AIPM_HOMOCIT_SYNTH_1"/>
    <property type="match status" value="1"/>
</dbReference>
<evidence type="ECO:0000313" key="12">
    <source>
        <dbReference type="EMBL" id="VDN46829.1"/>
    </source>
</evidence>
<dbReference type="InterPro" id="IPR005668">
    <property type="entry name" value="IPM_Synthase"/>
</dbReference>
<dbReference type="EMBL" id="LR130778">
    <property type="protein sequence ID" value="VDN46829.1"/>
    <property type="molecule type" value="Genomic_DNA"/>
</dbReference>
<dbReference type="AlphaFoldDB" id="A0A3P7S221"/>
<dbReference type="KEGG" id="cbar:PATL70BA_0953"/>
<dbReference type="CDD" id="cd07942">
    <property type="entry name" value="DRE_TIM_LeuA"/>
    <property type="match status" value="1"/>
</dbReference>
<evidence type="ECO:0000256" key="1">
    <source>
        <dbReference type="ARBA" id="ARBA00000064"/>
    </source>
</evidence>
<evidence type="ECO:0000256" key="10">
    <source>
        <dbReference type="HAMAP-Rule" id="MF_00572"/>
    </source>
</evidence>
<dbReference type="InterPro" id="IPR039371">
    <property type="entry name" value="LeuA_N_DRE-TIM"/>
</dbReference>
<keyword evidence="6 10" id="KW-0028">Amino-acid biosynthesis</keyword>
<dbReference type="InterPro" id="IPR002034">
    <property type="entry name" value="AIPM/Hcit_synth_CS"/>
</dbReference>
<dbReference type="RefSeq" id="WP_125136266.1">
    <property type="nucleotide sequence ID" value="NZ_LR130778.1"/>
</dbReference>
<organism evidence="12 13">
    <name type="scientific">Petrocella atlantisensis</name>
    <dbReference type="NCBI Taxonomy" id="2173034"/>
    <lineage>
        <taxon>Bacteria</taxon>
        <taxon>Bacillati</taxon>
        <taxon>Bacillota</taxon>
        <taxon>Clostridia</taxon>
        <taxon>Lachnospirales</taxon>
        <taxon>Vallitaleaceae</taxon>
        <taxon>Petrocella</taxon>
    </lineage>
</organism>
<dbReference type="InterPro" id="IPR013785">
    <property type="entry name" value="Aldolase_TIM"/>
</dbReference>
<name>A0A3P7S221_9FIRM</name>
<proteinExistence type="inferred from homology"/>
<comment type="function">
    <text evidence="10">Catalyzes the condensation of the acetyl group of acetyl-CoA with 3-methyl-2-oxobutanoate (2-ketoisovalerate) to form 3-carboxy-3-hydroxy-4-methylpentanoate (2-isopropylmalate).</text>
</comment>
<dbReference type="HAMAP" id="MF_00572">
    <property type="entry name" value="LeuA_type2"/>
    <property type="match status" value="1"/>
</dbReference>
<evidence type="ECO:0000256" key="6">
    <source>
        <dbReference type="ARBA" id="ARBA00022605"/>
    </source>
</evidence>
<feature type="binding site" evidence="10">
    <location>
        <position position="243"/>
    </location>
    <ligand>
        <name>Mg(2+)</name>
        <dbReference type="ChEBI" id="CHEBI:18420"/>
    </ligand>
</feature>
<dbReference type="GO" id="GO:0003985">
    <property type="term" value="F:acetyl-CoA C-acetyltransferase activity"/>
    <property type="evidence" value="ECO:0007669"/>
    <property type="project" value="UniProtKB-UniRule"/>
</dbReference>
<dbReference type="Proteomes" id="UP000279029">
    <property type="component" value="Chromosome"/>
</dbReference>
<comment type="similarity">
    <text evidence="3 10">Belongs to the alpha-IPM synthase/homocitrate synthase family. LeuA type 2 subfamily.</text>
</comment>
<feature type="binding site" evidence="10">
    <location>
        <position position="279"/>
    </location>
    <ligand>
        <name>Mg(2+)</name>
        <dbReference type="ChEBI" id="CHEBI:18420"/>
    </ligand>
</feature>
<evidence type="ECO:0000313" key="13">
    <source>
        <dbReference type="Proteomes" id="UP000279029"/>
    </source>
</evidence>
<dbReference type="NCBIfam" id="TIGR00970">
    <property type="entry name" value="leuA_yeast"/>
    <property type="match status" value="1"/>
</dbReference>
<reference evidence="12 13" key="1">
    <citation type="submission" date="2018-09" db="EMBL/GenBank/DDBJ databases">
        <authorList>
            <person name="Postec A."/>
        </authorList>
    </citation>
    <scope>NUCLEOTIDE SEQUENCE [LARGE SCALE GENOMIC DNA]</scope>
    <source>
        <strain evidence="12">70B-A</strain>
    </source>
</reference>
<dbReference type="EC" id="2.3.3.13" evidence="4 10"/>
<comment type="subcellular location">
    <subcellularLocation>
        <location evidence="10">Cytoplasm</location>
    </subcellularLocation>
</comment>
<dbReference type="UniPathway" id="UPA00048">
    <property type="reaction ID" value="UER00070"/>
</dbReference>